<dbReference type="PANTHER" id="PTHR34570">
    <property type="entry name" value="OS03G0593100 PROTEIN"/>
    <property type="match status" value="1"/>
</dbReference>
<reference evidence="2" key="1">
    <citation type="submission" date="2016-04" db="EMBL/GenBank/DDBJ databases">
        <title>Cephalotus genome sequencing.</title>
        <authorList>
            <person name="Fukushima K."/>
            <person name="Hasebe M."/>
            <person name="Fang X."/>
        </authorList>
    </citation>
    <scope>NUCLEOTIDE SEQUENCE [LARGE SCALE GENOMIC DNA]</scope>
    <source>
        <strain evidence="2">cv. St1</strain>
    </source>
</reference>
<dbReference type="AlphaFoldDB" id="A0A1Q3CDN4"/>
<gene>
    <name evidence="1" type="ORF">CFOL_v3_21827</name>
</gene>
<evidence type="ECO:0000313" key="2">
    <source>
        <dbReference type="Proteomes" id="UP000187406"/>
    </source>
</evidence>
<dbReference type="InParanoid" id="A0A1Q3CDN4"/>
<dbReference type="EMBL" id="BDDD01001779">
    <property type="protein sequence ID" value="GAV78359.1"/>
    <property type="molecule type" value="Genomic_DNA"/>
</dbReference>
<accession>A0A1Q3CDN4</accession>
<dbReference type="OrthoDB" id="671858at2759"/>
<name>A0A1Q3CDN4_CEPFO</name>
<keyword evidence="2" id="KW-1185">Reference proteome</keyword>
<dbReference type="PANTHER" id="PTHR34570:SF20">
    <property type="entry name" value="MYB-CC TYPE TRANSCRIPTION FACTOR LHEQLE-CONTAINING DOMAIN-CONTAINING PROTEIN"/>
    <property type="match status" value="1"/>
</dbReference>
<proteinExistence type="predicted"/>
<dbReference type="Proteomes" id="UP000187406">
    <property type="component" value="Unassembled WGS sequence"/>
</dbReference>
<organism evidence="1 2">
    <name type="scientific">Cephalotus follicularis</name>
    <name type="common">Albany pitcher plant</name>
    <dbReference type="NCBI Taxonomy" id="3775"/>
    <lineage>
        <taxon>Eukaryota</taxon>
        <taxon>Viridiplantae</taxon>
        <taxon>Streptophyta</taxon>
        <taxon>Embryophyta</taxon>
        <taxon>Tracheophyta</taxon>
        <taxon>Spermatophyta</taxon>
        <taxon>Magnoliopsida</taxon>
        <taxon>eudicotyledons</taxon>
        <taxon>Gunneridae</taxon>
        <taxon>Pentapetalae</taxon>
        <taxon>rosids</taxon>
        <taxon>fabids</taxon>
        <taxon>Oxalidales</taxon>
        <taxon>Cephalotaceae</taxon>
        <taxon>Cephalotus</taxon>
    </lineage>
</organism>
<protein>
    <submittedName>
        <fullName evidence="1">Uncharacterized protein</fullName>
    </submittedName>
</protein>
<comment type="caution">
    <text evidence="1">The sequence shown here is derived from an EMBL/GenBank/DDBJ whole genome shotgun (WGS) entry which is preliminary data.</text>
</comment>
<sequence>MGKRSRDPSMVSTSIALLQERFHKLQREKEKRAERELLMIFSKSPSMCFESNSNQFQFHPEMCQAERPALQESLSLGLNLQNKHAVYRAVTTPALTNFWPNSTATANTSRKFENSDVDTSLHL</sequence>
<evidence type="ECO:0000313" key="1">
    <source>
        <dbReference type="EMBL" id="GAV78359.1"/>
    </source>
</evidence>